<sequence>MKSNNMDSRGSAVVVALQCQHTSINNLIKSFMVNTLFQLPYFFQTGLKALGWILPQPLESIFVLRLHRFQQRTSVHIVSYYPSADLRFLLICFLVTEMDTKSGTWGNKTGGSVNKGAIVAFSLCFLSQPFPSFPSNLFFFLF</sequence>
<name>A0A4Z2BXG0_9TELE</name>
<dbReference type="AlphaFoldDB" id="A0A4Z2BXG0"/>
<evidence type="ECO:0000313" key="1">
    <source>
        <dbReference type="EMBL" id="TNM96236.1"/>
    </source>
</evidence>
<evidence type="ECO:0000313" key="2">
    <source>
        <dbReference type="Proteomes" id="UP000516260"/>
    </source>
</evidence>
<dbReference type="EMBL" id="SWLE01000009">
    <property type="protein sequence ID" value="TNM96236.1"/>
    <property type="molecule type" value="Genomic_DNA"/>
</dbReference>
<dbReference type="Proteomes" id="UP000516260">
    <property type="component" value="Chromosome 17"/>
</dbReference>
<reference evidence="1 2" key="1">
    <citation type="submission" date="2019-04" db="EMBL/GenBank/DDBJ databases">
        <title>The sequence and de novo assembly of Takifugu bimaculatus genome using PacBio and Hi-C technologies.</title>
        <authorList>
            <person name="Xu P."/>
            <person name="Liu B."/>
            <person name="Zhou Z."/>
        </authorList>
    </citation>
    <scope>NUCLEOTIDE SEQUENCE [LARGE SCALE GENOMIC DNA]</scope>
    <source>
        <strain evidence="1">TB-2018</strain>
        <tissue evidence="1">Muscle</tissue>
    </source>
</reference>
<accession>A0A4Z2BXG0</accession>
<comment type="caution">
    <text evidence="1">The sequence shown here is derived from an EMBL/GenBank/DDBJ whole genome shotgun (WGS) entry which is preliminary data.</text>
</comment>
<protein>
    <submittedName>
        <fullName evidence="1">Uncharacterized protein</fullName>
    </submittedName>
</protein>
<keyword evidence="2" id="KW-1185">Reference proteome</keyword>
<organism evidence="1 2">
    <name type="scientific">Takifugu bimaculatus</name>
    <dbReference type="NCBI Taxonomy" id="433685"/>
    <lineage>
        <taxon>Eukaryota</taxon>
        <taxon>Metazoa</taxon>
        <taxon>Chordata</taxon>
        <taxon>Craniata</taxon>
        <taxon>Vertebrata</taxon>
        <taxon>Euteleostomi</taxon>
        <taxon>Actinopterygii</taxon>
        <taxon>Neopterygii</taxon>
        <taxon>Teleostei</taxon>
        <taxon>Neoteleostei</taxon>
        <taxon>Acanthomorphata</taxon>
        <taxon>Eupercaria</taxon>
        <taxon>Tetraodontiformes</taxon>
        <taxon>Tetradontoidea</taxon>
        <taxon>Tetraodontidae</taxon>
        <taxon>Takifugu</taxon>
    </lineage>
</organism>
<proteinExistence type="predicted"/>
<gene>
    <name evidence="1" type="ORF">fugu_015897</name>
</gene>